<dbReference type="Proteomes" id="UP000587527">
    <property type="component" value="Unassembled WGS sequence"/>
</dbReference>
<dbReference type="PANTHER" id="PTHR43108">
    <property type="entry name" value="N-ACETYLGLUCOSAMINE-6-SULFATASE FAMILY MEMBER"/>
    <property type="match status" value="1"/>
</dbReference>
<gene>
    <name evidence="3" type="ORF">F4553_001625</name>
</gene>
<reference evidence="3 4" key="1">
    <citation type="submission" date="2020-08" db="EMBL/GenBank/DDBJ databases">
        <title>Sequencing the genomes of 1000 actinobacteria strains.</title>
        <authorList>
            <person name="Klenk H.-P."/>
        </authorList>
    </citation>
    <scope>NUCLEOTIDE SEQUENCE [LARGE SCALE GENOMIC DNA]</scope>
    <source>
        <strain evidence="3 4">DSM 45362</strain>
    </source>
</reference>
<accession>A0A841BLW6</accession>
<name>A0A841BLW6_9ACTN</name>
<dbReference type="AlphaFoldDB" id="A0A841BLW6"/>
<keyword evidence="1" id="KW-0732">Signal</keyword>
<feature type="signal peptide" evidence="1">
    <location>
        <begin position="1"/>
        <end position="30"/>
    </location>
</feature>
<dbReference type="InterPro" id="IPR000917">
    <property type="entry name" value="Sulfatase_N"/>
</dbReference>
<dbReference type="InterPro" id="IPR017850">
    <property type="entry name" value="Alkaline_phosphatase_core_sf"/>
</dbReference>
<feature type="domain" description="Sulfatase N-terminal" evidence="2">
    <location>
        <begin position="36"/>
        <end position="343"/>
    </location>
</feature>
<dbReference type="Gene3D" id="3.40.720.10">
    <property type="entry name" value="Alkaline Phosphatase, subunit A"/>
    <property type="match status" value="1"/>
</dbReference>
<evidence type="ECO:0000313" key="3">
    <source>
        <dbReference type="EMBL" id="MBB5868246.1"/>
    </source>
</evidence>
<dbReference type="RefSeq" id="WP_184834032.1">
    <property type="nucleotide sequence ID" value="NZ_JACHMN010000002.1"/>
</dbReference>
<keyword evidence="4" id="KW-1185">Reference proteome</keyword>
<organism evidence="3 4">
    <name type="scientific">Allocatelliglobosispora scoriae</name>
    <dbReference type="NCBI Taxonomy" id="643052"/>
    <lineage>
        <taxon>Bacteria</taxon>
        <taxon>Bacillati</taxon>
        <taxon>Actinomycetota</taxon>
        <taxon>Actinomycetes</taxon>
        <taxon>Micromonosporales</taxon>
        <taxon>Micromonosporaceae</taxon>
        <taxon>Allocatelliglobosispora</taxon>
    </lineage>
</organism>
<feature type="chain" id="PRO_5032963104" evidence="1">
    <location>
        <begin position="31"/>
        <end position="449"/>
    </location>
</feature>
<protein>
    <submittedName>
        <fullName evidence="3">Arylsulfatase A-like enzyme</fullName>
    </submittedName>
</protein>
<dbReference type="EMBL" id="JACHMN010000002">
    <property type="protein sequence ID" value="MBB5868246.1"/>
    <property type="molecule type" value="Genomic_DNA"/>
</dbReference>
<evidence type="ECO:0000259" key="2">
    <source>
        <dbReference type="Pfam" id="PF00884"/>
    </source>
</evidence>
<evidence type="ECO:0000256" key="1">
    <source>
        <dbReference type="SAM" id="SignalP"/>
    </source>
</evidence>
<proteinExistence type="predicted"/>
<dbReference type="PANTHER" id="PTHR43108:SF8">
    <property type="entry name" value="SD21168P"/>
    <property type="match status" value="1"/>
</dbReference>
<dbReference type="SUPFAM" id="SSF53649">
    <property type="entry name" value="Alkaline phosphatase-like"/>
    <property type="match status" value="1"/>
</dbReference>
<evidence type="ECO:0000313" key="4">
    <source>
        <dbReference type="Proteomes" id="UP000587527"/>
    </source>
</evidence>
<sequence length="449" mass="49294">MQRALRRARRVLAVLAVTAAGFVASPSATAARPQPPNVLMIVLDDARIDTMPVLAKTRDWVAKDGTCFPEAVATTPSCGPSRATLLSGRYPHNHGVLRQDAIGAYDHGRTLQHELSAAGYQTAAVGKLFNTWPISKRPPGFDHWALQTGGYADALFNVDGHGTRAPYATRFVADQVSRYIDGFAKDSSRPWFIWAGFTAPHSPYTPEPRYAHRDFPWGGNPAVAETDRGDKPDYVHKYSVSAKEGKATRTAQLRTLLSADDAIDELHDHLADRGLLDDTLVVFLSDNGKVWGEHGLGSKFTPYQPSYRVPLCLSWPGHVAARTDNRLAATLDVTPTVLDATGIRPGYTVDGHSLLGSRRRAEILLEYWKDSANGSYPTWSSTYRPGQDQYTEYVDGRGRRTGREFYDLARDPWQLTNLLGDRDAGNDPATGTRADELAAARRCAGEQCA</sequence>
<comment type="caution">
    <text evidence="3">The sequence shown here is derived from an EMBL/GenBank/DDBJ whole genome shotgun (WGS) entry which is preliminary data.</text>
</comment>
<dbReference type="Pfam" id="PF00884">
    <property type="entry name" value="Sulfatase"/>
    <property type="match status" value="1"/>
</dbReference>